<dbReference type="InterPro" id="IPR005733">
    <property type="entry name" value="TopoI_bac-type"/>
</dbReference>
<dbReference type="InterPro" id="IPR013825">
    <property type="entry name" value="Topo_IA_cen_sub2"/>
</dbReference>
<evidence type="ECO:0000313" key="12">
    <source>
        <dbReference type="EMBL" id="VVU95600.1"/>
    </source>
</evidence>
<dbReference type="InterPro" id="IPR000380">
    <property type="entry name" value="Topo_IA"/>
</dbReference>
<organism evidence="12">
    <name type="scientific">seawater metagenome</name>
    <dbReference type="NCBI Taxonomy" id="1561972"/>
    <lineage>
        <taxon>unclassified sequences</taxon>
        <taxon>metagenomes</taxon>
        <taxon>ecological metagenomes</taxon>
    </lineage>
</organism>
<dbReference type="CDD" id="cd00186">
    <property type="entry name" value="TOP1Ac"/>
    <property type="match status" value="1"/>
</dbReference>
<comment type="similarity">
    <text evidence="2">Belongs to the type IA topoisomerase family.</text>
</comment>
<reference evidence="12" key="1">
    <citation type="submission" date="2019-09" db="EMBL/GenBank/DDBJ databases">
        <authorList>
            <person name="Needham M D."/>
        </authorList>
    </citation>
    <scope>NUCLEOTIDE SEQUENCE</scope>
</reference>
<proteinExistence type="inferred from homology"/>
<sequence>MKLVIVESPGKINKLEKLLGKGYIVKASFGHCRDLDPKSMSIELENNFKPIYSIINGKNQVVKELRNLKKDCDEVILAADEDREGEMIASALADLLSLKNPKRIVFHEITQKAIDKAIKNPTVINYPMVYAQQARRLLDRIVGYKISPVLWKAMQQGSSSAGRVQSVVVKIIVDKEEEIEQSIASPYFKLFGEFTYEKEKIKSSYYKGKKQQQFKNKEEVMKILNSIDKQTVFIIKKTSDRDSTRNPSPPFITSTLQQDASYKLGFSVQRTMSTAQKLYEGGYITYMRTDSTNLSDEAIQGCKDYIVNKWGKEYLQTRDYNKKKAKGAQEAHEAIRPTKLEKRKLKGKNKDDSDQVRLYQLIWKRTIASQMASAKYNIRTVEIDAQKNNKSILPKSEYFNANYQTLIFDGYLIVYNEKEGNDEESQDGDDAFSDLKKGYVLKLYCLTASEEYTRPPTRYNEPSLVKQLEKLGIGRPSTYAASISKILDRNYVEKGNIPGVKKVSQIIKLDSKYKLKEQEKEIVIGKENNKIIPTEMGKKVNSFLVQNFTEIMDIQFTAKMEESLDQVASGELKWNDVLQSFYDRFNPKVEKLLLEYKDTKKTTIHKDDILIGKHPDTKIDIYKSVSKYGPVVKMLEDGKWKYAPIKDDNTLENIELATAINLLRFPIFLGKYKNGKVYLHTGQYGLYLKYAKASIPIRNEELEADDITLESAIELIDRKQENEKKVKVGNLVLTIKKGPYGPYLTYMKGKKRINVKIPDNLPLDKISAEDCETLISKKKSYKKNYS</sequence>
<evidence type="ECO:0000256" key="7">
    <source>
        <dbReference type="ARBA" id="ARBA00023125"/>
    </source>
</evidence>
<keyword evidence="8 12" id="KW-0413">Isomerase</keyword>
<dbReference type="Gene3D" id="3.40.50.140">
    <property type="match status" value="1"/>
</dbReference>
<dbReference type="SMART" id="SM00493">
    <property type="entry name" value="TOPRIM"/>
    <property type="match status" value="1"/>
</dbReference>
<dbReference type="GO" id="GO:0006265">
    <property type="term" value="P:DNA topological change"/>
    <property type="evidence" value="ECO:0007669"/>
    <property type="project" value="InterPro"/>
</dbReference>
<protein>
    <recommendedName>
        <fullName evidence="3">DNA topoisomerase</fullName>
        <ecNumber evidence="3">5.6.2.1</ecNumber>
    </recommendedName>
</protein>
<dbReference type="EC" id="5.6.2.1" evidence="3"/>
<keyword evidence="6" id="KW-0799">Topoisomerase</keyword>
<feature type="domain" description="Toprim" evidence="10">
    <location>
        <begin position="1"/>
        <end position="111"/>
    </location>
</feature>
<dbReference type="Pfam" id="PF01751">
    <property type="entry name" value="Toprim"/>
    <property type="match status" value="1"/>
</dbReference>
<dbReference type="Pfam" id="PF13368">
    <property type="entry name" value="Toprim_C_rpt"/>
    <property type="match status" value="2"/>
</dbReference>
<evidence type="ECO:0000256" key="4">
    <source>
        <dbReference type="ARBA" id="ARBA00022723"/>
    </source>
</evidence>
<feature type="region of interest" description="Disordered" evidence="9">
    <location>
        <begin position="325"/>
        <end position="349"/>
    </location>
</feature>
<dbReference type="EMBL" id="CABVLZ010000007">
    <property type="protein sequence ID" value="VVU95600.1"/>
    <property type="molecule type" value="Genomic_DNA"/>
</dbReference>
<dbReference type="SUPFAM" id="SSF56712">
    <property type="entry name" value="Prokaryotic type I DNA topoisomerase"/>
    <property type="match status" value="1"/>
</dbReference>
<dbReference type="Gene3D" id="1.10.290.10">
    <property type="entry name" value="Topoisomerase I, domain 4"/>
    <property type="match status" value="1"/>
</dbReference>
<dbReference type="AlphaFoldDB" id="A0A5E8CMJ0"/>
<dbReference type="PANTHER" id="PTHR42785:SF1">
    <property type="entry name" value="DNA TOPOISOMERASE"/>
    <property type="match status" value="1"/>
</dbReference>
<dbReference type="GO" id="GO:0003917">
    <property type="term" value="F:DNA topoisomerase type I (single strand cut, ATP-independent) activity"/>
    <property type="evidence" value="ECO:0007669"/>
    <property type="project" value="UniProtKB-EC"/>
</dbReference>
<feature type="domain" description="Topo IA-type catalytic" evidence="11">
    <location>
        <begin position="125"/>
        <end position="589"/>
    </location>
</feature>
<name>A0A5E8CMJ0_9ZZZZ</name>
<evidence type="ECO:0000259" key="10">
    <source>
        <dbReference type="PROSITE" id="PS50880"/>
    </source>
</evidence>
<dbReference type="SMART" id="SM00436">
    <property type="entry name" value="TOP1Bc"/>
    <property type="match status" value="1"/>
</dbReference>
<dbReference type="GO" id="GO:0046872">
    <property type="term" value="F:metal ion binding"/>
    <property type="evidence" value="ECO:0007669"/>
    <property type="project" value="UniProtKB-KW"/>
</dbReference>
<keyword evidence="5" id="KW-0460">Magnesium</keyword>
<evidence type="ECO:0000256" key="8">
    <source>
        <dbReference type="ARBA" id="ARBA00023235"/>
    </source>
</evidence>
<dbReference type="PANTHER" id="PTHR42785">
    <property type="entry name" value="DNA TOPOISOMERASE, TYPE IA, CORE"/>
    <property type="match status" value="1"/>
</dbReference>
<keyword evidence="4" id="KW-0479">Metal-binding</keyword>
<dbReference type="PRINTS" id="PR00417">
    <property type="entry name" value="PRTPISMRASEI"/>
</dbReference>
<accession>A0A5E8CMJ0</accession>
<dbReference type="InterPro" id="IPR003602">
    <property type="entry name" value="Topo_IA_DNA-bd_dom"/>
</dbReference>
<dbReference type="SMART" id="SM00437">
    <property type="entry name" value="TOP1Ac"/>
    <property type="match status" value="1"/>
</dbReference>
<dbReference type="InterPro" id="IPR013826">
    <property type="entry name" value="Topo_IA_cen_sub3"/>
</dbReference>
<dbReference type="Gene3D" id="2.70.20.10">
    <property type="entry name" value="Topoisomerase I, domain 3"/>
    <property type="match status" value="1"/>
</dbReference>
<dbReference type="GO" id="GO:0003677">
    <property type="term" value="F:DNA binding"/>
    <property type="evidence" value="ECO:0007669"/>
    <property type="project" value="UniProtKB-KW"/>
</dbReference>
<comment type="catalytic activity">
    <reaction evidence="1">
        <text>ATP-independent breakage of single-stranded DNA, followed by passage and rejoining.</text>
        <dbReference type="EC" id="5.6.2.1"/>
    </reaction>
</comment>
<dbReference type="InterPro" id="IPR013824">
    <property type="entry name" value="Topo_IA_cen_sub1"/>
</dbReference>
<gene>
    <name evidence="12" type="ORF">CPAV1605_1352</name>
</gene>
<dbReference type="InterPro" id="IPR025589">
    <property type="entry name" value="Toprim_C_rpt"/>
</dbReference>
<dbReference type="InterPro" id="IPR003601">
    <property type="entry name" value="Topo_IA_2"/>
</dbReference>
<dbReference type="PROSITE" id="PS50880">
    <property type="entry name" value="TOPRIM"/>
    <property type="match status" value="1"/>
</dbReference>
<dbReference type="NCBIfam" id="TIGR01051">
    <property type="entry name" value="topA_bact"/>
    <property type="match status" value="1"/>
</dbReference>
<evidence type="ECO:0000256" key="5">
    <source>
        <dbReference type="ARBA" id="ARBA00022842"/>
    </source>
</evidence>
<evidence type="ECO:0000256" key="1">
    <source>
        <dbReference type="ARBA" id="ARBA00000213"/>
    </source>
</evidence>
<dbReference type="PROSITE" id="PS00396">
    <property type="entry name" value="TOPO_IA_1"/>
    <property type="match status" value="1"/>
</dbReference>
<dbReference type="InterPro" id="IPR023405">
    <property type="entry name" value="Topo_IA_core_domain"/>
</dbReference>
<evidence type="ECO:0000256" key="3">
    <source>
        <dbReference type="ARBA" id="ARBA00012891"/>
    </source>
</evidence>
<dbReference type="InterPro" id="IPR028612">
    <property type="entry name" value="Topoisom_1_IA"/>
</dbReference>
<evidence type="ECO:0000256" key="2">
    <source>
        <dbReference type="ARBA" id="ARBA00009446"/>
    </source>
</evidence>
<keyword evidence="7" id="KW-0238">DNA-binding</keyword>
<dbReference type="InterPro" id="IPR006171">
    <property type="entry name" value="TOPRIM_dom"/>
</dbReference>
<feature type="compositionally biased region" description="Basic and acidic residues" evidence="9">
    <location>
        <begin position="325"/>
        <end position="340"/>
    </location>
</feature>
<dbReference type="HAMAP" id="MF_00952">
    <property type="entry name" value="Topoisom_1_prok"/>
    <property type="match status" value="1"/>
</dbReference>
<dbReference type="Pfam" id="PF01131">
    <property type="entry name" value="Topoisom_bac"/>
    <property type="match status" value="2"/>
</dbReference>
<evidence type="ECO:0000256" key="9">
    <source>
        <dbReference type="SAM" id="MobiDB-lite"/>
    </source>
</evidence>
<evidence type="ECO:0000259" key="11">
    <source>
        <dbReference type="PROSITE" id="PS52039"/>
    </source>
</evidence>
<evidence type="ECO:0000256" key="6">
    <source>
        <dbReference type="ARBA" id="ARBA00023029"/>
    </source>
</evidence>
<dbReference type="InterPro" id="IPR013497">
    <property type="entry name" value="Topo_IA_cen"/>
</dbReference>
<dbReference type="Gene3D" id="1.10.460.10">
    <property type="entry name" value="Topoisomerase I, domain 2"/>
    <property type="match status" value="1"/>
</dbReference>
<dbReference type="PROSITE" id="PS52039">
    <property type="entry name" value="TOPO_IA_2"/>
    <property type="match status" value="1"/>
</dbReference>
<dbReference type="InterPro" id="IPR023406">
    <property type="entry name" value="Topo_IA_AS"/>
</dbReference>